<accession>A0ABP0Q000</accession>
<evidence type="ECO:0000313" key="1">
    <source>
        <dbReference type="EMBL" id="CAK9081596.1"/>
    </source>
</evidence>
<dbReference type="Proteomes" id="UP001642484">
    <property type="component" value="Unassembled WGS sequence"/>
</dbReference>
<dbReference type="EMBL" id="CAXAMN010023857">
    <property type="protein sequence ID" value="CAK9081596.1"/>
    <property type="molecule type" value="Genomic_DNA"/>
</dbReference>
<proteinExistence type="predicted"/>
<comment type="caution">
    <text evidence="1">The sequence shown here is derived from an EMBL/GenBank/DDBJ whole genome shotgun (WGS) entry which is preliminary data.</text>
</comment>
<reference evidence="1 2" key="1">
    <citation type="submission" date="2024-02" db="EMBL/GenBank/DDBJ databases">
        <authorList>
            <person name="Chen Y."/>
            <person name="Shah S."/>
            <person name="Dougan E. K."/>
            <person name="Thang M."/>
            <person name="Chan C."/>
        </authorList>
    </citation>
    <scope>NUCLEOTIDE SEQUENCE [LARGE SCALE GENOMIC DNA]</scope>
</reference>
<name>A0ABP0Q000_9DINO</name>
<organism evidence="1 2">
    <name type="scientific">Durusdinium trenchii</name>
    <dbReference type="NCBI Taxonomy" id="1381693"/>
    <lineage>
        <taxon>Eukaryota</taxon>
        <taxon>Sar</taxon>
        <taxon>Alveolata</taxon>
        <taxon>Dinophyceae</taxon>
        <taxon>Suessiales</taxon>
        <taxon>Symbiodiniaceae</taxon>
        <taxon>Durusdinium</taxon>
    </lineage>
</organism>
<feature type="non-terminal residue" evidence="1">
    <location>
        <position position="1"/>
    </location>
</feature>
<gene>
    <name evidence="1" type="ORF">CCMP2556_LOCUS39911</name>
</gene>
<keyword evidence="2" id="KW-1185">Reference proteome</keyword>
<evidence type="ECO:0000313" key="2">
    <source>
        <dbReference type="Proteomes" id="UP001642484"/>
    </source>
</evidence>
<sequence length="252" mass="28540">VPKGCFVGVRVGEVLKQRRLDSRSASYTFPKPDTKMNAKIDVYQHVGSGSVVIDPKFFTTDEVSIRCHDVLMQNIRLQVTSQVAQASAEEQCQRRQAAQEENKESALTYLTVHGIEQTLAESVRRMLTMQPEVHNLWALLKVIAAEPSLLRVGTLSFCGPQPTQKSSAGPHRVPLQPIEELQAKGLCDVLSCRNKEWICAVGSFSHRVFHTTLLWHFEWFLSALRIMQTLIVYRAPFACKCSCDRQPLWMQQ</sequence>
<protein>
    <submittedName>
        <fullName evidence="1">Uncharacterized protein</fullName>
    </submittedName>
</protein>